<sequence>MQTDFDYSQAFSRNIGWVTVAEQQRLRGARAAIAGLGGVGGGHLLTLARLGVGNFNISDFDHFEVHNFNRQAGAMMSTIGQPKSETLSRMAKDINPEADIRLFTEGVTPENVDDFLKDVDIYVDSIDYFSVEARRMLFAECYKRGIPAVTAAPLGMGVGFLYFKPGKMSFEDYFLLEGQTRREQLLRFMAGLAPKALHRHYLVAPEAVNFAEERGPSTIMSCELCAGFTGTQVLKILLGRGKVRPVPWSMQFDAYEQKLRFTWRPGGNANPAQKLLLKIIRAQFKD</sequence>
<accession>A0ABY1Q946</accession>
<dbReference type="Gene3D" id="3.40.50.720">
    <property type="entry name" value="NAD(P)-binding Rossmann-like Domain"/>
    <property type="match status" value="1"/>
</dbReference>
<keyword evidence="3" id="KW-1185">Reference proteome</keyword>
<feature type="domain" description="THIF-type NAD/FAD binding fold" evidence="1">
    <location>
        <begin position="12"/>
        <end position="260"/>
    </location>
</feature>
<proteinExistence type="predicted"/>
<dbReference type="RefSeq" id="WP_283442240.1">
    <property type="nucleotide sequence ID" value="NZ_FXUL01000006.1"/>
</dbReference>
<dbReference type="CDD" id="cd01483">
    <property type="entry name" value="E1_enzyme_family"/>
    <property type="match status" value="1"/>
</dbReference>
<organism evidence="2 3">
    <name type="scientific">Noviherbaspirillum suwonense</name>
    <dbReference type="NCBI Taxonomy" id="1224511"/>
    <lineage>
        <taxon>Bacteria</taxon>
        <taxon>Pseudomonadati</taxon>
        <taxon>Pseudomonadota</taxon>
        <taxon>Betaproteobacteria</taxon>
        <taxon>Burkholderiales</taxon>
        <taxon>Oxalobacteraceae</taxon>
        <taxon>Noviherbaspirillum</taxon>
    </lineage>
</organism>
<dbReference type="EMBL" id="FXUL01000006">
    <property type="protein sequence ID" value="SMP59729.1"/>
    <property type="molecule type" value="Genomic_DNA"/>
</dbReference>
<name>A0ABY1Q946_9BURK</name>
<dbReference type="Proteomes" id="UP001158049">
    <property type="component" value="Unassembled WGS sequence"/>
</dbReference>
<evidence type="ECO:0000313" key="2">
    <source>
        <dbReference type="EMBL" id="SMP59729.1"/>
    </source>
</evidence>
<comment type="caution">
    <text evidence="2">The sequence shown here is derived from an EMBL/GenBank/DDBJ whole genome shotgun (WGS) entry which is preliminary data.</text>
</comment>
<dbReference type="Pfam" id="PF00899">
    <property type="entry name" value="ThiF"/>
    <property type="match status" value="1"/>
</dbReference>
<protein>
    <submittedName>
        <fullName evidence="2">ThiF family protein</fullName>
    </submittedName>
</protein>
<dbReference type="PANTHER" id="PTHR43267">
    <property type="entry name" value="TRNA THREONYLCARBAMOYLADENOSINE DEHYDRATASE"/>
    <property type="match status" value="1"/>
</dbReference>
<evidence type="ECO:0000259" key="1">
    <source>
        <dbReference type="Pfam" id="PF00899"/>
    </source>
</evidence>
<evidence type="ECO:0000313" key="3">
    <source>
        <dbReference type="Proteomes" id="UP001158049"/>
    </source>
</evidence>
<reference evidence="2 3" key="1">
    <citation type="submission" date="2017-05" db="EMBL/GenBank/DDBJ databases">
        <authorList>
            <person name="Varghese N."/>
            <person name="Submissions S."/>
        </authorList>
    </citation>
    <scope>NUCLEOTIDE SEQUENCE [LARGE SCALE GENOMIC DNA]</scope>
    <source>
        <strain evidence="2 3">DSM 26001</strain>
    </source>
</reference>
<dbReference type="InterPro" id="IPR000594">
    <property type="entry name" value="ThiF_NAD_FAD-bd"/>
</dbReference>
<dbReference type="PANTHER" id="PTHR43267:SF1">
    <property type="entry name" value="TRNA THREONYLCARBAMOYLADENOSINE DEHYDRATASE"/>
    <property type="match status" value="1"/>
</dbReference>
<dbReference type="NCBIfam" id="NF006077">
    <property type="entry name" value="PRK08223.1"/>
    <property type="match status" value="1"/>
</dbReference>
<dbReference type="InterPro" id="IPR045886">
    <property type="entry name" value="ThiF/MoeB/HesA"/>
</dbReference>
<gene>
    <name evidence="2" type="ORF">SAMN06295970_106135</name>
</gene>
<dbReference type="SUPFAM" id="SSF69572">
    <property type="entry name" value="Activating enzymes of the ubiquitin-like proteins"/>
    <property type="match status" value="1"/>
</dbReference>
<dbReference type="InterPro" id="IPR035985">
    <property type="entry name" value="Ubiquitin-activating_enz"/>
</dbReference>